<dbReference type="InterPro" id="IPR018983">
    <property type="entry name" value="U3_snoRNA-assocProt_15_C"/>
</dbReference>
<comment type="subcellular location">
    <subcellularLocation>
        <location evidence="1">Nucleus</location>
        <location evidence="1">Nucleolus</location>
    </subcellularLocation>
</comment>
<keyword evidence="6" id="KW-0539">Nucleus</keyword>
<feature type="repeat" description="WD" evidence="8">
    <location>
        <begin position="118"/>
        <end position="159"/>
    </location>
</feature>
<dbReference type="PROSITE" id="PS50082">
    <property type="entry name" value="WD_REPEATS_2"/>
    <property type="match status" value="2"/>
</dbReference>
<keyword evidence="3" id="KW-0698">rRNA processing</keyword>
<feature type="domain" description="U3 small nucleolar RNA-associated protein 15 C-terminal" evidence="9">
    <location>
        <begin position="360"/>
        <end position="500"/>
    </location>
</feature>
<organism evidence="10">
    <name type="scientific">Eubosmina coregoni</name>
    <dbReference type="NCBI Taxonomy" id="186181"/>
    <lineage>
        <taxon>Eukaryota</taxon>
        <taxon>Metazoa</taxon>
        <taxon>Ecdysozoa</taxon>
        <taxon>Arthropoda</taxon>
        <taxon>Crustacea</taxon>
        <taxon>Branchiopoda</taxon>
        <taxon>Diplostraca</taxon>
        <taxon>Cladocera</taxon>
        <taxon>Anomopoda</taxon>
        <taxon>Bosminidae</taxon>
        <taxon>Eubosmina</taxon>
    </lineage>
</organism>
<protein>
    <recommendedName>
        <fullName evidence="2">U3 small nucleolar RNA-associated protein 15 homolog</fullName>
    </recommendedName>
</protein>
<dbReference type="CDD" id="cd00200">
    <property type="entry name" value="WD40"/>
    <property type="match status" value="1"/>
</dbReference>
<dbReference type="InterPro" id="IPR015943">
    <property type="entry name" value="WD40/YVTN_repeat-like_dom_sf"/>
</dbReference>
<evidence type="ECO:0000256" key="8">
    <source>
        <dbReference type="PROSITE-ProRule" id="PRU00221"/>
    </source>
</evidence>
<evidence type="ECO:0000256" key="4">
    <source>
        <dbReference type="ARBA" id="ARBA00022574"/>
    </source>
</evidence>
<name>A0A4Y7LNY0_9CRUS</name>
<dbReference type="InterPro" id="IPR036322">
    <property type="entry name" value="WD40_repeat_dom_sf"/>
</dbReference>
<dbReference type="PANTHER" id="PTHR19924:SF26">
    <property type="entry name" value="U3 SMALL NUCLEOLAR RNA-ASSOCIATED PROTEIN 15 HOMOLOG"/>
    <property type="match status" value="1"/>
</dbReference>
<dbReference type="SUPFAM" id="SSF50978">
    <property type="entry name" value="WD40 repeat-like"/>
    <property type="match status" value="1"/>
</dbReference>
<dbReference type="GO" id="GO:0006364">
    <property type="term" value="P:rRNA processing"/>
    <property type="evidence" value="ECO:0007669"/>
    <property type="project" value="UniProtKB-KW"/>
</dbReference>
<feature type="repeat" description="WD" evidence="8">
    <location>
        <begin position="244"/>
        <end position="285"/>
    </location>
</feature>
<dbReference type="AlphaFoldDB" id="A0A4Y7LNY0"/>
<evidence type="ECO:0000256" key="3">
    <source>
        <dbReference type="ARBA" id="ARBA00022552"/>
    </source>
</evidence>
<evidence type="ECO:0000256" key="6">
    <source>
        <dbReference type="ARBA" id="ARBA00023242"/>
    </source>
</evidence>
<accession>A0A4Y7LNY0</accession>
<dbReference type="GO" id="GO:0005730">
    <property type="term" value="C:nucleolus"/>
    <property type="evidence" value="ECO:0007669"/>
    <property type="project" value="UniProtKB-SubCell"/>
</dbReference>
<evidence type="ECO:0000256" key="5">
    <source>
        <dbReference type="ARBA" id="ARBA00022737"/>
    </source>
</evidence>
<dbReference type="GO" id="GO:0045943">
    <property type="term" value="P:positive regulation of transcription by RNA polymerase I"/>
    <property type="evidence" value="ECO:0007669"/>
    <property type="project" value="TreeGrafter"/>
</dbReference>
<evidence type="ECO:0000256" key="2">
    <source>
        <dbReference type="ARBA" id="ARBA00018260"/>
    </source>
</evidence>
<keyword evidence="4 8" id="KW-0853">WD repeat</keyword>
<sequence>MTSFKKTQIRILPKIGQKVTADTLYWRKLNFPVTVKEFGPIDYIDVMPVEPYFFAVSSAAKVQIYNPINHQVHKHFSRFKEAAFGASFRSDGKLIIAGCDEGHIKLFDVGSKNLLRIFKGHKGPVHRCKFTADNIHVVSFSDDKSVALWDIPSETEIVKFAEHSDYVRAGCVSNISSDLFLSGSFDHTVKLYDARKQDSIITVDHGAPVESVLMYPGNSIFVSVGGTELRVWDMLAGGRLLARVSQHHKTITCLHLASDGRRLVTGGLDRHAKIYDVQTYQVVHTLDFPSPVLSLGITPDDFTVVAGMANGLISMQHRQTPAEARALNPKQTRKEQQKSETAYRFRISANPQSKFNPVNDIEVNSKDEVTRAPKYDMFLRKFQYTKALDAVLVKIIMKKKPAVTVGVMHELIRRGGLKSALAGRDDRTLAPVLSFLAKNINDPMHSEILIPVTNALLEIYEGSSLTPQSEKLFLQLQEHVNREVEYMKHLMEIEGMLHILLASAATQGRRGSVIGKGPSAKDLVPSVAAAAKSNVVYNVS</sequence>
<evidence type="ECO:0000259" key="9">
    <source>
        <dbReference type="Pfam" id="PF09384"/>
    </source>
</evidence>
<keyword evidence="5" id="KW-0677">Repeat</keyword>
<dbReference type="SMART" id="SM00320">
    <property type="entry name" value="WD40"/>
    <property type="match status" value="6"/>
</dbReference>
<dbReference type="Pfam" id="PF09384">
    <property type="entry name" value="UTP15_C"/>
    <property type="match status" value="1"/>
</dbReference>
<gene>
    <name evidence="10" type="primary">EOG090X05X9</name>
</gene>
<evidence type="ECO:0000313" key="10">
    <source>
        <dbReference type="EMBL" id="SVE69794.1"/>
    </source>
</evidence>
<evidence type="ECO:0000256" key="1">
    <source>
        <dbReference type="ARBA" id="ARBA00004604"/>
    </source>
</evidence>
<reference evidence="10" key="1">
    <citation type="submission" date="2018-08" db="EMBL/GenBank/DDBJ databases">
        <authorList>
            <person name="Cornetti L."/>
        </authorList>
    </citation>
    <scope>NUCLEOTIDE SEQUENCE</scope>
    <source>
        <strain evidence="10">FI-BAL1-1</strain>
    </source>
</reference>
<dbReference type="EMBL" id="LR000175">
    <property type="protein sequence ID" value="SVE69794.1"/>
    <property type="molecule type" value="mRNA"/>
</dbReference>
<comment type="function">
    <text evidence="7">Ribosome biogenesis factor. Involved in nucleolar processing of pre-18S ribosomal RNA. Required for optimal pre-ribosomal RNA transcription by RNA polymerase I. Part of the small subunit (SSU) processome, first precursor of the small eukaryotic ribosomal subunit. During the assembly of the SSU processome in the nucleolus, many ribosome biogenesis factors, an RNA chaperone and ribosomal proteins associate with the nascent pre-rRNA and work in concert to generate RNA folding, modifications, rearrangements and cleavage as well as targeted degradation of pre-ribosomal RNA by the RNA exosome.</text>
</comment>
<dbReference type="Pfam" id="PF00400">
    <property type="entry name" value="WD40"/>
    <property type="match status" value="3"/>
</dbReference>
<dbReference type="Gene3D" id="2.130.10.10">
    <property type="entry name" value="YVTN repeat-like/Quinoprotein amine dehydrogenase"/>
    <property type="match status" value="2"/>
</dbReference>
<dbReference type="PANTHER" id="PTHR19924">
    <property type="entry name" value="UTP15 U3 SMALL NUCLEOLAR RNA-ASSOCIATED PROTEIN 15 FAMILY MEMBER"/>
    <property type="match status" value="1"/>
</dbReference>
<proteinExistence type="evidence at transcript level"/>
<dbReference type="FunFam" id="2.130.10.10:FF:000926">
    <property type="entry name" value="U3 small nucleolar RNA-associated protein 15"/>
    <property type="match status" value="1"/>
</dbReference>
<dbReference type="PROSITE" id="PS50294">
    <property type="entry name" value="WD_REPEATS_REGION"/>
    <property type="match status" value="2"/>
</dbReference>
<evidence type="ECO:0000256" key="7">
    <source>
        <dbReference type="ARBA" id="ARBA00045437"/>
    </source>
</evidence>
<dbReference type="InterPro" id="IPR001680">
    <property type="entry name" value="WD40_rpt"/>
</dbReference>